<dbReference type="Proteomes" id="UP001575105">
    <property type="component" value="Unassembled WGS sequence"/>
</dbReference>
<dbReference type="SUPFAM" id="SSF46785">
    <property type="entry name" value="Winged helix' DNA-binding domain"/>
    <property type="match status" value="1"/>
</dbReference>
<dbReference type="Pfam" id="PF03551">
    <property type="entry name" value="PadR"/>
    <property type="match status" value="1"/>
</dbReference>
<dbReference type="InterPro" id="IPR036388">
    <property type="entry name" value="WH-like_DNA-bd_sf"/>
</dbReference>
<dbReference type="InterPro" id="IPR005149">
    <property type="entry name" value="Tscrpt_reg_PadR_N"/>
</dbReference>
<reference evidence="2 3" key="1">
    <citation type="submission" date="2024-08" db="EMBL/GenBank/DDBJ databases">
        <title>Whole-genome sequencing of halo(alkali)philic microorganisms from hypersaline lakes.</title>
        <authorList>
            <person name="Sorokin D.Y."/>
            <person name="Merkel A.Y."/>
            <person name="Messina E."/>
            <person name="Yakimov M."/>
        </authorList>
    </citation>
    <scope>NUCLEOTIDE SEQUENCE [LARGE SCALE GENOMIC DNA]</scope>
    <source>
        <strain evidence="2 3">AB-hyl4</strain>
    </source>
</reference>
<sequence>MKIERELMRGAGPVAVLKLLASSEKYGYELVRLLDQRSDGVLAMGQSTLYPMLYNLEAKGLIASRVQQVDSSRPRRYYRLTAKGKKQLARDTAQWEALSTAMGKLGITGA</sequence>
<comment type="caution">
    <text evidence="2">The sequence shown here is derived from an EMBL/GenBank/DDBJ whole genome shotgun (WGS) entry which is preliminary data.</text>
</comment>
<gene>
    <name evidence="2" type="ORF">ACERK3_17235</name>
</gene>
<feature type="domain" description="Transcription regulator PadR N-terminal" evidence="1">
    <location>
        <begin position="16"/>
        <end position="89"/>
    </location>
</feature>
<dbReference type="RefSeq" id="WP_425346949.1">
    <property type="nucleotide sequence ID" value="NZ_JBGUBD010000014.1"/>
</dbReference>
<dbReference type="EMBL" id="JBGUBD010000014">
    <property type="protein sequence ID" value="MFA9480024.1"/>
    <property type="molecule type" value="Genomic_DNA"/>
</dbReference>
<protein>
    <submittedName>
        <fullName evidence="2">PadR family transcriptional regulator</fullName>
    </submittedName>
</protein>
<dbReference type="InterPro" id="IPR036390">
    <property type="entry name" value="WH_DNA-bd_sf"/>
</dbReference>
<accession>A0ABV4UBF6</accession>
<evidence type="ECO:0000259" key="1">
    <source>
        <dbReference type="Pfam" id="PF03551"/>
    </source>
</evidence>
<evidence type="ECO:0000313" key="2">
    <source>
        <dbReference type="EMBL" id="MFA9480024.1"/>
    </source>
</evidence>
<dbReference type="Gene3D" id="1.10.10.10">
    <property type="entry name" value="Winged helix-like DNA-binding domain superfamily/Winged helix DNA-binding domain"/>
    <property type="match status" value="1"/>
</dbReference>
<name>A0ABV4UBF6_9BACT</name>
<dbReference type="PANTHER" id="PTHR33169">
    <property type="entry name" value="PADR-FAMILY TRANSCRIPTIONAL REGULATOR"/>
    <property type="match status" value="1"/>
</dbReference>
<dbReference type="InterPro" id="IPR052509">
    <property type="entry name" value="Metal_resp_DNA-bind_regulator"/>
</dbReference>
<proteinExistence type="predicted"/>
<dbReference type="PANTHER" id="PTHR33169:SF14">
    <property type="entry name" value="TRANSCRIPTIONAL REGULATOR RV3488"/>
    <property type="match status" value="1"/>
</dbReference>
<keyword evidence="3" id="KW-1185">Reference proteome</keyword>
<evidence type="ECO:0000313" key="3">
    <source>
        <dbReference type="Proteomes" id="UP001575105"/>
    </source>
</evidence>
<organism evidence="2 3">
    <name type="scientific">Natronomicrosphaera hydrolytica</name>
    <dbReference type="NCBI Taxonomy" id="3242702"/>
    <lineage>
        <taxon>Bacteria</taxon>
        <taxon>Pseudomonadati</taxon>
        <taxon>Planctomycetota</taxon>
        <taxon>Phycisphaerae</taxon>
        <taxon>Phycisphaerales</taxon>
        <taxon>Phycisphaeraceae</taxon>
        <taxon>Natronomicrosphaera</taxon>
    </lineage>
</organism>